<keyword evidence="1" id="KW-0472">Membrane</keyword>
<comment type="caution">
    <text evidence="2">The sequence shown here is derived from an EMBL/GenBank/DDBJ whole genome shotgun (WGS) entry which is preliminary data.</text>
</comment>
<evidence type="ECO:0000256" key="1">
    <source>
        <dbReference type="SAM" id="Phobius"/>
    </source>
</evidence>
<feature type="transmembrane region" description="Helical" evidence="1">
    <location>
        <begin position="50"/>
        <end position="71"/>
    </location>
</feature>
<keyword evidence="1" id="KW-1133">Transmembrane helix</keyword>
<dbReference type="RefSeq" id="WP_117679671.1">
    <property type="nucleotide sequence ID" value="NZ_QSRJ01000006.1"/>
</dbReference>
<evidence type="ECO:0000313" key="3">
    <source>
        <dbReference type="Proteomes" id="UP000260943"/>
    </source>
</evidence>
<proteinExistence type="predicted"/>
<gene>
    <name evidence="2" type="ORF">DXC81_06310</name>
</gene>
<sequence>MRSNKIDKAMHTLHASDDLYDRVVAESRERAEKGHGHGVPKPGRLALRSIPVVAAIGIAIAAMGGIAVSAVSNSEFFAKAFAPRGDNGSSQVAWDAIGGADDSKRIPCKQEYRVIAAEDVISDMENEVEAVGIQLHAWGYTMTIRDMIADENGCGVVRFSLDNPDGLHLAMQYGSTNKIIFDGSYDCYVGGMYMECANGVDLNTYSFYDEETLSDTHLDGTMYFTPIGDIDRADDETPGAATVMSGVKWYLNELQEGKVYSEVFTPSGLLETREFRDQQSDNTCYISPFSIWFKDHYGIRESLKLNLSDGSSWTILEDELLNEEGVNIFNTYVQSGVDSHPDAPGDVLVMSGLVDPEQVSSITSIKLEDTSTSERTYLPTS</sequence>
<protein>
    <recommendedName>
        <fullName evidence="4">DUF4179 domain-containing protein</fullName>
    </recommendedName>
</protein>
<reference evidence="2 3" key="1">
    <citation type="submission" date="2018-08" db="EMBL/GenBank/DDBJ databases">
        <title>A genome reference for cultivated species of the human gut microbiota.</title>
        <authorList>
            <person name="Zou Y."/>
            <person name="Xue W."/>
            <person name="Luo G."/>
        </authorList>
    </citation>
    <scope>NUCLEOTIDE SEQUENCE [LARGE SCALE GENOMIC DNA]</scope>
    <source>
        <strain evidence="2 3">TF08-14</strain>
    </source>
</reference>
<accession>A0A3E4QSN2</accession>
<name>A0A3E4QSN2_9ACTN</name>
<evidence type="ECO:0008006" key="4">
    <source>
        <dbReference type="Google" id="ProtNLM"/>
    </source>
</evidence>
<dbReference type="Proteomes" id="UP000260943">
    <property type="component" value="Unassembled WGS sequence"/>
</dbReference>
<keyword evidence="1" id="KW-0812">Transmembrane</keyword>
<dbReference type="EMBL" id="QSRJ01000006">
    <property type="protein sequence ID" value="RGL10190.1"/>
    <property type="molecule type" value="Genomic_DNA"/>
</dbReference>
<evidence type="ECO:0000313" key="2">
    <source>
        <dbReference type="EMBL" id="RGL10190.1"/>
    </source>
</evidence>
<organism evidence="2 3">
    <name type="scientific">Collinsella tanakaei</name>
    <dbReference type="NCBI Taxonomy" id="626935"/>
    <lineage>
        <taxon>Bacteria</taxon>
        <taxon>Bacillati</taxon>
        <taxon>Actinomycetota</taxon>
        <taxon>Coriobacteriia</taxon>
        <taxon>Coriobacteriales</taxon>
        <taxon>Coriobacteriaceae</taxon>
        <taxon>Collinsella</taxon>
    </lineage>
</organism>
<dbReference type="AlphaFoldDB" id="A0A3E4QSN2"/>